<dbReference type="AlphaFoldDB" id="A0AAV9XVC8"/>
<organism evidence="9 10">
    <name type="scientific">Cryptosporidium xiaoi</name>
    <dbReference type="NCBI Taxonomy" id="659607"/>
    <lineage>
        <taxon>Eukaryota</taxon>
        <taxon>Sar</taxon>
        <taxon>Alveolata</taxon>
        <taxon>Apicomplexa</taxon>
        <taxon>Conoidasida</taxon>
        <taxon>Coccidia</taxon>
        <taxon>Eucoccidiorida</taxon>
        <taxon>Eimeriorina</taxon>
        <taxon>Cryptosporidiidae</taxon>
        <taxon>Cryptosporidium</taxon>
    </lineage>
</organism>
<feature type="transmembrane region" description="Helical" evidence="7">
    <location>
        <begin position="1084"/>
        <end position="1105"/>
    </location>
</feature>
<dbReference type="InterPro" id="IPR004331">
    <property type="entry name" value="SPX_dom"/>
</dbReference>
<dbReference type="InterPro" id="IPR042267">
    <property type="entry name" value="VTC_sf"/>
</dbReference>
<feature type="transmembrane region" description="Helical" evidence="7">
    <location>
        <begin position="1043"/>
        <end position="1064"/>
    </location>
</feature>
<dbReference type="Proteomes" id="UP001311799">
    <property type="component" value="Unassembled WGS sequence"/>
</dbReference>
<feature type="domain" description="SPX" evidence="8">
    <location>
        <begin position="1"/>
        <end position="189"/>
    </location>
</feature>
<dbReference type="PROSITE" id="PS51382">
    <property type="entry name" value="SPX"/>
    <property type="match status" value="1"/>
</dbReference>
<dbReference type="EMBL" id="JAWDEY010000035">
    <property type="protein sequence ID" value="KAK6588160.1"/>
    <property type="molecule type" value="Genomic_DNA"/>
</dbReference>
<dbReference type="PANTHER" id="PTHR46140:SF1">
    <property type="entry name" value="VACUOLAR TRANSPORTER CHAPERONE COMPLEX SUBUNIT 4-RELATED"/>
    <property type="match status" value="1"/>
</dbReference>
<evidence type="ECO:0000313" key="9">
    <source>
        <dbReference type="EMBL" id="KAK6588160.1"/>
    </source>
</evidence>
<feature type="transmembrane region" description="Helical" evidence="7">
    <location>
        <begin position="1016"/>
        <end position="1036"/>
    </location>
</feature>
<evidence type="ECO:0000256" key="6">
    <source>
        <dbReference type="SAM" id="MobiDB-lite"/>
    </source>
</evidence>
<dbReference type="Pfam" id="PF02656">
    <property type="entry name" value="DUF202"/>
    <property type="match status" value="1"/>
</dbReference>
<proteinExistence type="predicted"/>
<protein>
    <submittedName>
        <fullName evidence="9">G-associated signal transduction</fullName>
    </submittedName>
</protein>
<evidence type="ECO:0000256" key="7">
    <source>
        <dbReference type="SAM" id="Phobius"/>
    </source>
</evidence>
<comment type="subcellular location">
    <subcellularLocation>
        <location evidence="1">Vacuole membrane</location>
        <topology evidence="1">Multi-pass membrane protein</topology>
    </subcellularLocation>
</comment>
<dbReference type="GO" id="GO:0005774">
    <property type="term" value="C:vacuolar membrane"/>
    <property type="evidence" value="ECO:0007669"/>
    <property type="project" value="UniProtKB-SubCell"/>
</dbReference>
<accession>A0AAV9XVC8</accession>
<sequence length="1164" mass="132734">MRFSKKLQHYINQKYSQHYLSYRELKKAIKLITGSDTSSYTINEVTNNFGNTKALSGSIYRPAESRFMDLLNHELDKINSFSKIMFNEIKDSLINIQEYLNQLSSGSVDEKCKIPEVNSGDNIGNIFKETITFELLEDIISPIIEQLDKKSDEIIFLESYQRLNYTGFRKITRKYDKINKSSSSSWYLARLAREPFMNMNLDMLLGYLSFCYEKIQELKMRVSKKIKKEEYELNTSFSLSSSFELHSKHLILPDDIMKVKVLLLKAVPLFSIGLLKAHYLSKTYGNGVVTIKEAEKEKSNLKVSNPLLMSSGNTQSNMLPTLLGNANESNIRPPSLANFPVSFSLPYSSSPKSSLASSQIHSSASNQTSSYITLQTTTISYLYFDNEEYSEYHRIINIRKRFSSLSFSSSTCNLDNNNTNFEDYSIQLNKHISAYSNTDEKLVPKKYQDYTFRLRWYGDNDGNPEQWLNLDWVHPTEPCCSMVEWFDPKVVSIDESGQNSLTNNINTGNDGIKLSSKLNNLSSKTMLIQQKDVYHIIKTYGNLKRASRNSITSNKFDIKSYLNDSFGRKLTQDQILLISCFVDFIKHRKLGPFIHLWFERTSFVNTNMGIYVHIDNNWKIVPEMDENTLINENVNNDCSENLNELIKDSEIYDHEIGVSNLSSSIRQSNMYNTYIVYSQTEAMVSENIKTIPHAIMSVSIINPNIINNNSNTSSSIISERTVLKDDPREALKDIFGLVSVSEVTGFSNIETCTALLFSHKLKQVPHWFNYIILDSDNQQEPNNNNNVVKDSNSDSQSLSDVSCNKSFNKLSLNEDYRNKLNTQIDSNRNFSSNSVNLNNNVLGTSKIDVLHTGNNSRIIHDQEATAQREANLLIGGEFQNSPILSSLESSITQKGINNIRINNDHNNNFSVEKTEIHPHSLSISLLNGEQVNRENISISRNNNHTLIGRIFNYVTNSRIFGQFRRRECLNFGNNNCSIEGFGSRERKNTLIPKKMNVTSSTVRVEPKTFFANERTLLQWMNMSVLLATISISLLSFGTQIGQICGLIMAPVGIFFIGYSYYIYIKRNKALENKEPISYNDKFGPTLLVLCLIVSLTSVLLLNIIVGTNKHKSFINMGGGNNGYIDYDLHNRNYGIYSENGAKPRYINNNIGHNHNQNYDGSSYM</sequence>
<keyword evidence="10" id="KW-1185">Reference proteome</keyword>
<evidence type="ECO:0000313" key="10">
    <source>
        <dbReference type="Proteomes" id="UP001311799"/>
    </source>
</evidence>
<name>A0AAV9XVC8_9CRYT</name>
<dbReference type="PANTHER" id="PTHR46140">
    <property type="entry name" value="VACUOLAR TRANSPORTER CHAPERONE 1-RELATED"/>
    <property type="match status" value="1"/>
</dbReference>
<evidence type="ECO:0000256" key="4">
    <source>
        <dbReference type="ARBA" id="ARBA00022989"/>
    </source>
</evidence>
<keyword evidence="3 7" id="KW-0812">Transmembrane</keyword>
<evidence type="ECO:0000256" key="1">
    <source>
        <dbReference type="ARBA" id="ARBA00004128"/>
    </source>
</evidence>
<evidence type="ECO:0000256" key="3">
    <source>
        <dbReference type="ARBA" id="ARBA00022692"/>
    </source>
</evidence>
<gene>
    <name evidence="9" type="ORF">RS030_71149</name>
</gene>
<dbReference type="Gene3D" id="3.20.100.30">
    <property type="entry name" value="VTC, catalytic tunnel domain"/>
    <property type="match status" value="1"/>
</dbReference>
<reference evidence="9 10" key="1">
    <citation type="submission" date="2023-10" db="EMBL/GenBank/DDBJ databases">
        <title>Comparative genomics analysis reveals potential genetic determinants of host preference in Cryptosporidium xiaoi.</title>
        <authorList>
            <person name="Xiao L."/>
            <person name="Li J."/>
        </authorList>
    </citation>
    <scope>NUCLEOTIDE SEQUENCE [LARGE SCALE GENOMIC DNA]</scope>
    <source>
        <strain evidence="9 10">52996</strain>
    </source>
</reference>
<keyword evidence="4 7" id="KW-1133">Transmembrane helix</keyword>
<dbReference type="CDD" id="cd14447">
    <property type="entry name" value="SPX"/>
    <property type="match status" value="1"/>
</dbReference>
<dbReference type="GO" id="GO:0006799">
    <property type="term" value="P:polyphosphate biosynthetic process"/>
    <property type="evidence" value="ECO:0007669"/>
    <property type="project" value="UniProtKB-ARBA"/>
</dbReference>
<keyword evidence="5 7" id="KW-0472">Membrane</keyword>
<evidence type="ECO:0000259" key="8">
    <source>
        <dbReference type="PROSITE" id="PS51382"/>
    </source>
</evidence>
<feature type="region of interest" description="Disordered" evidence="6">
    <location>
        <begin position="779"/>
        <end position="800"/>
    </location>
</feature>
<evidence type="ECO:0000256" key="2">
    <source>
        <dbReference type="ARBA" id="ARBA00022554"/>
    </source>
</evidence>
<dbReference type="Pfam" id="PF03105">
    <property type="entry name" value="SPX"/>
    <property type="match status" value="1"/>
</dbReference>
<evidence type="ECO:0000256" key="5">
    <source>
        <dbReference type="ARBA" id="ARBA00023136"/>
    </source>
</evidence>
<keyword evidence="2" id="KW-0926">Vacuole</keyword>
<dbReference type="InterPro" id="IPR051572">
    <property type="entry name" value="VTC_Complex_Subunit"/>
</dbReference>
<comment type="caution">
    <text evidence="9">The sequence shown here is derived from an EMBL/GenBank/DDBJ whole genome shotgun (WGS) entry which is preliminary data.</text>
</comment>
<dbReference type="InterPro" id="IPR003807">
    <property type="entry name" value="DUF202"/>
</dbReference>